<dbReference type="STRING" id="754436.JCM19237_5068"/>
<dbReference type="AlphaFoldDB" id="A0A090QGA8"/>
<sequence length="265" mass="28814">MEFAPVQTQIQAIEQTLSAHIGVAVLDTQNNTRWSYKGDERTPLTSTFKTLACAKLLHDAENNTLALIDTVTIKASELVTYSPVTEKWVGKAIPVVQACEATMFTSDNTAANIVIHAVGGPDKITAFLRQSGDAVTQLDRLEPALNEATPGDVRDTTTPNAMTQTLNTLLFKEGLSKENQQQLIDWMMGNQVTGNLLRSVLPKSWTIADRSGAGGHGARSITAVVWPEDRAPVIIAIYVMQTEASFDARNQAIVTIGQAIFNLYQ</sequence>
<organism evidence="5 6">
    <name type="scientific">Photobacterium aphoticum</name>
    <dbReference type="NCBI Taxonomy" id="754436"/>
    <lineage>
        <taxon>Bacteria</taxon>
        <taxon>Pseudomonadati</taxon>
        <taxon>Pseudomonadota</taxon>
        <taxon>Gammaproteobacteria</taxon>
        <taxon>Vibrionales</taxon>
        <taxon>Vibrionaceae</taxon>
        <taxon>Photobacterium</taxon>
    </lineage>
</organism>
<dbReference type="GO" id="GO:0008800">
    <property type="term" value="F:beta-lactamase activity"/>
    <property type="evidence" value="ECO:0007669"/>
    <property type="project" value="UniProtKB-EC"/>
</dbReference>
<evidence type="ECO:0000313" key="5">
    <source>
        <dbReference type="EMBL" id="GAL02175.1"/>
    </source>
</evidence>
<name>A0A090QGA8_9GAMM</name>
<accession>A0A090QGA8</accession>
<dbReference type="NCBIfam" id="NF033103">
    <property type="entry name" value="bla_class_A"/>
    <property type="match status" value="1"/>
</dbReference>
<evidence type="ECO:0000256" key="3">
    <source>
        <dbReference type="ARBA" id="ARBA00012865"/>
    </source>
</evidence>
<evidence type="ECO:0000259" key="4">
    <source>
        <dbReference type="Pfam" id="PF13354"/>
    </source>
</evidence>
<dbReference type="SUPFAM" id="SSF56601">
    <property type="entry name" value="beta-lactamase/transpeptidase-like"/>
    <property type="match status" value="1"/>
</dbReference>
<comment type="similarity">
    <text evidence="2">Belongs to the class-A beta-lactamase family.</text>
</comment>
<dbReference type="InterPro" id="IPR012338">
    <property type="entry name" value="Beta-lactam/transpept-like"/>
</dbReference>
<proteinExistence type="inferred from homology"/>
<feature type="domain" description="Beta-lactamase class A catalytic" evidence="4">
    <location>
        <begin position="22"/>
        <end position="239"/>
    </location>
</feature>
<comment type="caution">
    <text evidence="5">The sequence shown here is derived from an EMBL/GenBank/DDBJ whole genome shotgun (WGS) entry which is preliminary data.</text>
</comment>
<dbReference type="Proteomes" id="UP000029227">
    <property type="component" value="Unassembled WGS sequence"/>
</dbReference>
<dbReference type="EMBL" id="BBMN01000001">
    <property type="protein sequence ID" value="GAL02175.1"/>
    <property type="molecule type" value="Genomic_DNA"/>
</dbReference>
<keyword evidence="5" id="KW-0378">Hydrolase</keyword>
<protein>
    <recommendedName>
        <fullName evidence="3">beta-lactamase</fullName>
        <ecNumber evidence="3">3.5.2.6</ecNumber>
    </recommendedName>
</protein>
<dbReference type="PANTHER" id="PTHR35333">
    <property type="entry name" value="BETA-LACTAMASE"/>
    <property type="match status" value="1"/>
</dbReference>
<dbReference type="eggNOG" id="COG2367">
    <property type="taxonomic scope" value="Bacteria"/>
</dbReference>
<dbReference type="InterPro" id="IPR045155">
    <property type="entry name" value="Beta-lactam_cat"/>
</dbReference>
<dbReference type="PRINTS" id="PR00118">
    <property type="entry name" value="BLACTAMASEA"/>
</dbReference>
<dbReference type="GO" id="GO:0030655">
    <property type="term" value="P:beta-lactam antibiotic catabolic process"/>
    <property type="evidence" value="ECO:0007669"/>
    <property type="project" value="InterPro"/>
</dbReference>
<comment type="catalytic activity">
    <reaction evidence="1">
        <text>a beta-lactam + H2O = a substituted beta-amino acid</text>
        <dbReference type="Rhea" id="RHEA:20401"/>
        <dbReference type="ChEBI" id="CHEBI:15377"/>
        <dbReference type="ChEBI" id="CHEBI:35627"/>
        <dbReference type="ChEBI" id="CHEBI:140347"/>
        <dbReference type="EC" id="3.5.2.6"/>
    </reaction>
</comment>
<dbReference type="InterPro" id="IPR000871">
    <property type="entry name" value="Beta-lactam_class-A"/>
</dbReference>
<reference evidence="5 6" key="1">
    <citation type="journal article" date="2014" name="Genome Announc.">
        <title>Draft Genome Sequences of Two Vibrionaceae Species, Vibrio ponticus C121 and Photobacterium aphoticum C119, Isolated as Coral Reef Microbiota.</title>
        <authorList>
            <person name="Al-saari N."/>
            <person name="Meirelles P.M."/>
            <person name="Mino S."/>
            <person name="Suda W."/>
            <person name="Oshima K."/>
            <person name="Hattori M."/>
            <person name="Ohkuma M."/>
            <person name="Thompson F.L."/>
            <person name="Gomez-Gil B."/>
            <person name="Sawabe T."/>
            <person name="Sawabe T."/>
        </authorList>
    </citation>
    <scope>NUCLEOTIDE SEQUENCE [LARGE SCALE GENOMIC DNA]</scope>
    <source>
        <strain evidence="5 6">JCM 19237</strain>
    </source>
</reference>
<evidence type="ECO:0000256" key="2">
    <source>
        <dbReference type="ARBA" id="ARBA00009009"/>
    </source>
</evidence>
<dbReference type="Pfam" id="PF13354">
    <property type="entry name" value="Beta-lactamase2"/>
    <property type="match status" value="1"/>
</dbReference>
<gene>
    <name evidence="5" type="ORF">JCM19237_5068</name>
</gene>
<evidence type="ECO:0000256" key="1">
    <source>
        <dbReference type="ARBA" id="ARBA00001526"/>
    </source>
</evidence>
<evidence type="ECO:0000313" key="6">
    <source>
        <dbReference type="Proteomes" id="UP000029227"/>
    </source>
</evidence>
<dbReference type="GO" id="GO:0046677">
    <property type="term" value="P:response to antibiotic"/>
    <property type="evidence" value="ECO:0007669"/>
    <property type="project" value="InterPro"/>
</dbReference>
<dbReference type="EC" id="3.5.2.6" evidence="3"/>
<dbReference type="PANTHER" id="PTHR35333:SF3">
    <property type="entry name" value="BETA-LACTAMASE-TYPE TRANSPEPTIDASE FOLD CONTAINING PROTEIN"/>
    <property type="match status" value="1"/>
</dbReference>
<dbReference type="Gene3D" id="3.40.710.10">
    <property type="entry name" value="DD-peptidase/beta-lactamase superfamily"/>
    <property type="match status" value="1"/>
</dbReference>